<name>B9HWI9_POPTR</name>
<proteinExistence type="predicted"/>
<reference evidence="1 2" key="1">
    <citation type="journal article" date="2006" name="Science">
        <title>The genome of black cottonwood, Populus trichocarpa (Torr. &amp; Gray).</title>
        <authorList>
            <person name="Tuskan G.A."/>
            <person name="Difazio S."/>
            <person name="Jansson S."/>
            <person name="Bohlmann J."/>
            <person name="Grigoriev I."/>
            <person name="Hellsten U."/>
            <person name="Putnam N."/>
            <person name="Ralph S."/>
            <person name="Rombauts S."/>
            <person name="Salamov A."/>
            <person name="Schein J."/>
            <person name="Sterck L."/>
            <person name="Aerts A."/>
            <person name="Bhalerao R.R."/>
            <person name="Bhalerao R.P."/>
            <person name="Blaudez D."/>
            <person name="Boerjan W."/>
            <person name="Brun A."/>
            <person name="Brunner A."/>
            <person name="Busov V."/>
            <person name="Campbell M."/>
            <person name="Carlson J."/>
            <person name="Chalot M."/>
            <person name="Chapman J."/>
            <person name="Chen G.L."/>
            <person name="Cooper D."/>
            <person name="Coutinho P.M."/>
            <person name="Couturier J."/>
            <person name="Covert S."/>
            <person name="Cronk Q."/>
            <person name="Cunningham R."/>
            <person name="Davis J."/>
            <person name="Degroeve S."/>
            <person name="Dejardin A."/>
            <person name="Depamphilis C."/>
            <person name="Detter J."/>
            <person name="Dirks B."/>
            <person name="Dubchak I."/>
            <person name="Duplessis S."/>
            <person name="Ehlting J."/>
            <person name="Ellis B."/>
            <person name="Gendler K."/>
            <person name="Goodstein D."/>
            <person name="Gribskov M."/>
            <person name="Grimwood J."/>
            <person name="Groover A."/>
            <person name="Gunter L."/>
            <person name="Hamberger B."/>
            <person name="Heinze B."/>
            <person name="Helariutta Y."/>
            <person name="Henrissat B."/>
            <person name="Holligan D."/>
            <person name="Holt R."/>
            <person name="Huang W."/>
            <person name="Islam-Faridi N."/>
            <person name="Jones S."/>
            <person name="Jones-Rhoades M."/>
            <person name="Jorgensen R."/>
            <person name="Joshi C."/>
            <person name="Kangasjarvi J."/>
            <person name="Karlsson J."/>
            <person name="Kelleher C."/>
            <person name="Kirkpatrick R."/>
            <person name="Kirst M."/>
            <person name="Kohler A."/>
            <person name="Kalluri U."/>
            <person name="Larimer F."/>
            <person name="Leebens-Mack J."/>
            <person name="Leple J.C."/>
            <person name="Locascio P."/>
            <person name="Lou Y."/>
            <person name="Lucas S."/>
            <person name="Martin F."/>
            <person name="Montanini B."/>
            <person name="Napoli C."/>
            <person name="Nelson D.R."/>
            <person name="Nelson C."/>
            <person name="Nieminen K."/>
            <person name="Nilsson O."/>
            <person name="Pereda V."/>
            <person name="Peter G."/>
            <person name="Philippe R."/>
            <person name="Pilate G."/>
            <person name="Poliakov A."/>
            <person name="Razumovskaya J."/>
            <person name="Richardson P."/>
            <person name="Rinaldi C."/>
            <person name="Ritland K."/>
            <person name="Rouze P."/>
            <person name="Ryaboy D."/>
            <person name="Schmutz J."/>
            <person name="Schrader J."/>
            <person name="Segerman B."/>
            <person name="Shin H."/>
            <person name="Siddiqui A."/>
            <person name="Sterky F."/>
            <person name="Terry A."/>
            <person name="Tsai C.J."/>
            <person name="Uberbacher E."/>
            <person name="Unneberg P."/>
            <person name="Vahala J."/>
            <person name="Wall K."/>
            <person name="Wessler S."/>
            <person name="Yang G."/>
            <person name="Yin T."/>
            <person name="Douglas C."/>
            <person name="Marra M."/>
            <person name="Sandberg G."/>
            <person name="Van de Peer Y."/>
            <person name="Rokhsar D."/>
        </authorList>
    </citation>
    <scope>NUCLEOTIDE SEQUENCE [LARGE SCALE GENOMIC DNA]</scope>
    <source>
        <strain evidence="2">cv. Nisqually</strain>
    </source>
</reference>
<dbReference type="STRING" id="3694.B9HWI9"/>
<accession>B9HWI9</accession>
<keyword evidence="2" id="KW-1185">Reference proteome</keyword>
<dbReference type="HOGENOM" id="CLU_2458910_0_0_1"/>
<dbReference type="SUPFAM" id="SSF110004">
    <property type="entry name" value="Glycolipid transfer protein, GLTP"/>
    <property type="match status" value="1"/>
</dbReference>
<evidence type="ECO:0000313" key="1">
    <source>
        <dbReference type="EMBL" id="PNT16202.1"/>
    </source>
</evidence>
<dbReference type="AlphaFoldDB" id="B9HWI9"/>
<dbReference type="InterPro" id="IPR036497">
    <property type="entry name" value="GLTP_sf"/>
</dbReference>
<protein>
    <submittedName>
        <fullName evidence="1">Uncharacterized protein</fullName>
    </submittedName>
</protein>
<dbReference type="eggNOG" id="KOG4189">
    <property type="taxonomic scope" value="Eukaryota"/>
</dbReference>
<evidence type="ECO:0000313" key="2">
    <source>
        <dbReference type="Proteomes" id="UP000006729"/>
    </source>
</evidence>
<sequence>MGKGKVWESYTATTAYSQVCAPCLTWAVKTTVYAGMHTLPTRDQLLLNPNETGELVSIVITCLAYQSAEKNMRRYINDSLPVIEYIDRL</sequence>
<organism evidence="1 2">
    <name type="scientific">Populus trichocarpa</name>
    <name type="common">Western balsam poplar</name>
    <name type="synonym">Populus balsamifera subsp. trichocarpa</name>
    <dbReference type="NCBI Taxonomy" id="3694"/>
    <lineage>
        <taxon>Eukaryota</taxon>
        <taxon>Viridiplantae</taxon>
        <taxon>Streptophyta</taxon>
        <taxon>Embryophyta</taxon>
        <taxon>Tracheophyta</taxon>
        <taxon>Spermatophyta</taxon>
        <taxon>Magnoliopsida</taxon>
        <taxon>eudicotyledons</taxon>
        <taxon>Gunneridae</taxon>
        <taxon>Pentapetalae</taxon>
        <taxon>rosids</taxon>
        <taxon>fabids</taxon>
        <taxon>Malpighiales</taxon>
        <taxon>Salicaceae</taxon>
        <taxon>Saliceae</taxon>
        <taxon>Populus</taxon>
    </lineage>
</organism>
<gene>
    <name evidence="1" type="ORF">POPTR_010G126500</name>
</gene>
<dbReference type="Proteomes" id="UP000006729">
    <property type="component" value="Chromosome 10"/>
</dbReference>
<dbReference type="Gene3D" id="1.10.3520.10">
    <property type="entry name" value="Glycolipid transfer protein"/>
    <property type="match status" value="1"/>
</dbReference>
<dbReference type="InParanoid" id="B9HWI9"/>
<dbReference type="EMBL" id="CM009299">
    <property type="protein sequence ID" value="PNT16202.1"/>
    <property type="molecule type" value="Genomic_DNA"/>
</dbReference>